<dbReference type="GO" id="GO:0000162">
    <property type="term" value="P:L-tryptophan biosynthetic process"/>
    <property type="evidence" value="ECO:0007669"/>
    <property type="project" value="TreeGrafter"/>
</dbReference>
<evidence type="ECO:0000256" key="1">
    <source>
        <dbReference type="ARBA" id="ARBA00022962"/>
    </source>
</evidence>
<keyword evidence="1" id="KW-0315">Glutamine amidotransferase</keyword>
<dbReference type="InterPro" id="IPR006221">
    <property type="entry name" value="TrpG/PapA_dom"/>
</dbReference>
<keyword evidence="4" id="KW-1185">Reference proteome</keyword>
<dbReference type="CDD" id="cd01743">
    <property type="entry name" value="GATase1_Anthranilate_Synthase"/>
    <property type="match status" value="1"/>
</dbReference>
<feature type="domain" description="Glutamine amidotransferase" evidence="2">
    <location>
        <begin position="4"/>
        <end position="193"/>
    </location>
</feature>
<protein>
    <submittedName>
        <fullName evidence="3">Anthranilate/aminodeoxychorismate synthase component II</fullName>
    </submittedName>
</protein>
<dbReference type="PRINTS" id="PR00096">
    <property type="entry name" value="GATASE"/>
</dbReference>
<dbReference type="PANTHER" id="PTHR43418:SF4">
    <property type="entry name" value="MULTIFUNCTIONAL TRYPTOPHAN BIOSYNTHESIS PROTEIN"/>
    <property type="match status" value="1"/>
</dbReference>
<dbReference type="PROSITE" id="PS51273">
    <property type="entry name" value="GATASE_TYPE_1"/>
    <property type="match status" value="1"/>
</dbReference>
<dbReference type="GO" id="GO:0005829">
    <property type="term" value="C:cytosol"/>
    <property type="evidence" value="ECO:0007669"/>
    <property type="project" value="TreeGrafter"/>
</dbReference>
<reference evidence="3 4" key="1">
    <citation type="submission" date="2017-02" db="EMBL/GenBank/DDBJ databases">
        <title>Draft genome sequence of Moraxella lincolnii CCUG 9405T type strain.</title>
        <authorList>
            <person name="Salva-Serra F."/>
            <person name="Engstrom-Jakobsson H."/>
            <person name="Thorell K."/>
            <person name="Jaen-Luchoro D."/>
            <person name="Gonzales-Siles L."/>
            <person name="Karlsson R."/>
            <person name="Yazdan S."/>
            <person name="Boulund F."/>
            <person name="Johnning A."/>
            <person name="Engstrand L."/>
            <person name="Kristiansson E."/>
            <person name="Moore E."/>
        </authorList>
    </citation>
    <scope>NUCLEOTIDE SEQUENCE [LARGE SCALE GENOMIC DNA]</scope>
    <source>
        <strain evidence="3 4">CCUG 9405</strain>
    </source>
</reference>
<dbReference type="FunFam" id="3.40.50.880:FF:000003">
    <property type="entry name" value="Anthranilate synthase component II"/>
    <property type="match status" value="1"/>
</dbReference>
<proteinExistence type="predicted"/>
<dbReference type="OrthoDB" id="9786812at2"/>
<comment type="caution">
    <text evidence="3">The sequence shown here is derived from an EMBL/GenBank/DDBJ whole genome shotgun (WGS) entry which is preliminary data.</text>
</comment>
<dbReference type="Gene3D" id="3.40.50.880">
    <property type="match status" value="1"/>
</dbReference>
<dbReference type="RefSeq" id="WP_078306925.1">
    <property type="nucleotide sequence ID" value="NZ_MUYT01000004.1"/>
</dbReference>
<dbReference type="SUPFAM" id="SSF52317">
    <property type="entry name" value="Class I glutamine amidotransferase-like"/>
    <property type="match status" value="1"/>
</dbReference>
<sequence>MLLFIDNFDSFTYNLVQYFEQLGQTVLVKQNDAVSIEQIQAIIPDAIVIGPGPGTPDSSGISLTVIERLAGVYPILGVCLGHQVIAQVFGAKIVPAEQIMHGRISAVHHDGKGLFVGLIEPFLATRYHSLLVDKDSLPQCLQVSAWTQDGLDGKANIKEIMGICHHRLPLYGVQFHPESILSQAGLLLLNNFLRLHGLSDIDSQTLPTTTL</sequence>
<dbReference type="GO" id="GO:0004049">
    <property type="term" value="F:anthranilate synthase activity"/>
    <property type="evidence" value="ECO:0007669"/>
    <property type="project" value="TreeGrafter"/>
</dbReference>
<dbReference type="Proteomes" id="UP000191094">
    <property type="component" value="Unassembled WGS sequence"/>
</dbReference>
<organism evidence="3 4">
    <name type="scientific">Lwoffella lincolnii</name>
    <dbReference type="NCBI Taxonomy" id="90241"/>
    <lineage>
        <taxon>Bacteria</taxon>
        <taxon>Pseudomonadati</taxon>
        <taxon>Pseudomonadota</taxon>
        <taxon>Gammaproteobacteria</taxon>
        <taxon>Moraxellales</taxon>
        <taxon>Moraxellaceae</taxon>
        <taxon>Lwoffella</taxon>
    </lineage>
</organism>
<dbReference type="InterPro" id="IPR017926">
    <property type="entry name" value="GATASE"/>
</dbReference>
<gene>
    <name evidence="3" type="ORF">B0682_04925</name>
</gene>
<dbReference type="PRINTS" id="PR00097">
    <property type="entry name" value="ANTSNTHASEII"/>
</dbReference>
<dbReference type="STRING" id="90241.B0682_04925"/>
<dbReference type="Pfam" id="PF00117">
    <property type="entry name" value="GATase"/>
    <property type="match status" value="1"/>
</dbReference>
<dbReference type="NCBIfam" id="TIGR00566">
    <property type="entry name" value="trpG_papA"/>
    <property type="match status" value="1"/>
</dbReference>
<evidence type="ECO:0000313" key="3">
    <source>
        <dbReference type="EMBL" id="OOS21931.1"/>
    </source>
</evidence>
<evidence type="ECO:0000313" key="4">
    <source>
        <dbReference type="Proteomes" id="UP000191094"/>
    </source>
</evidence>
<dbReference type="InterPro" id="IPR029062">
    <property type="entry name" value="Class_I_gatase-like"/>
</dbReference>
<dbReference type="EMBL" id="MUYT01000004">
    <property type="protein sequence ID" value="OOS21931.1"/>
    <property type="molecule type" value="Genomic_DNA"/>
</dbReference>
<dbReference type="PRINTS" id="PR00099">
    <property type="entry name" value="CPSGATASE"/>
</dbReference>
<accession>A0A1T0CIF6</accession>
<evidence type="ECO:0000259" key="2">
    <source>
        <dbReference type="Pfam" id="PF00117"/>
    </source>
</evidence>
<dbReference type="PANTHER" id="PTHR43418">
    <property type="entry name" value="MULTIFUNCTIONAL TRYPTOPHAN BIOSYNTHESIS PROTEIN-RELATED"/>
    <property type="match status" value="1"/>
</dbReference>
<dbReference type="AlphaFoldDB" id="A0A1T0CIF6"/>
<name>A0A1T0CIF6_9GAMM</name>
<dbReference type="InterPro" id="IPR050472">
    <property type="entry name" value="Anth_synth/Amidotransfase"/>
</dbReference>